<feature type="compositionally biased region" description="Low complexity" evidence="1">
    <location>
        <begin position="215"/>
        <end position="245"/>
    </location>
</feature>
<keyword evidence="2" id="KW-0472">Membrane</keyword>
<evidence type="ECO:0000313" key="5">
    <source>
        <dbReference type="Proteomes" id="UP000198215"/>
    </source>
</evidence>
<accession>A0A1C5II83</accession>
<dbReference type="EMBL" id="LT607753">
    <property type="protein sequence ID" value="SCG57935.1"/>
    <property type="molecule type" value="Genomic_DNA"/>
</dbReference>
<reference evidence="5" key="1">
    <citation type="submission" date="2016-06" db="EMBL/GenBank/DDBJ databases">
        <authorList>
            <person name="Varghese N."/>
            <person name="Submissions Spin"/>
        </authorList>
    </citation>
    <scope>NUCLEOTIDE SEQUENCE [LARGE SCALE GENOMIC DNA]</scope>
    <source>
        <strain evidence="5">DSM 45161</strain>
    </source>
</reference>
<proteinExistence type="predicted"/>
<dbReference type="AlphaFoldDB" id="A0A1C5II83"/>
<name>A0A1C5II83_9ACTN</name>
<keyword evidence="2" id="KW-0812">Transmembrane</keyword>
<feature type="transmembrane region" description="Helical" evidence="2">
    <location>
        <begin position="265"/>
        <end position="283"/>
    </location>
</feature>
<gene>
    <name evidence="4" type="ORF">GA0070614_2837</name>
</gene>
<keyword evidence="5" id="KW-1185">Reference proteome</keyword>
<organism evidence="4 5">
    <name type="scientific">Micromonospora coxensis</name>
    <dbReference type="NCBI Taxonomy" id="356852"/>
    <lineage>
        <taxon>Bacteria</taxon>
        <taxon>Bacillati</taxon>
        <taxon>Actinomycetota</taxon>
        <taxon>Actinomycetes</taxon>
        <taxon>Micromonosporales</taxon>
        <taxon>Micromonosporaceae</taxon>
        <taxon>Micromonospora</taxon>
    </lineage>
</organism>
<dbReference type="NCBIfam" id="TIGR01167">
    <property type="entry name" value="LPXTG_anchor"/>
    <property type="match status" value="1"/>
</dbReference>
<evidence type="ECO:0000256" key="2">
    <source>
        <dbReference type="SAM" id="Phobius"/>
    </source>
</evidence>
<sequence>MTLHLYARLALGAALLGAGVVAAPAAAVAAPEPETAKLAAVTEQDPDTGRNKKYLVGPDEVAPVVLGVTNVGDEPVEGVVVQVRVFDDLDLIRRYDNCWYSTWTNQDAAWCEFSDVLEADATLALTASIVKTAPNARADKLPAVVFRWASKEWADGRGGVEALAQADALPGTEVQRGTDGTLRLESRSLPLPETPRPINFAYVGLTTPPSPTPTGSPTASPTAGPTGSPSAPATTTPGADPSVPGGEDGGEGGGLPVTGAGTATLAGVGAVLLLLGGGGYLVARRRRTRFVA</sequence>
<keyword evidence="2" id="KW-1133">Transmembrane helix</keyword>
<dbReference type="RefSeq" id="WP_088976379.1">
    <property type="nucleotide sequence ID" value="NZ_LT607753.1"/>
</dbReference>
<dbReference type="Proteomes" id="UP000198215">
    <property type="component" value="Chromosome I"/>
</dbReference>
<evidence type="ECO:0000256" key="1">
    <source>
        <dbReference type="SAM" id="MobiDB-lite"/>
    </source>
</evidence>
<keyword evidence="3" id="KW-0732">Signal</keyword>
<evidence type="ECO:0000256" key="3">
    <source>
        <dbReference type="SAM" id="SignalP"/>
    </source>
</evidence>
<feature type="signal peptide" evidence="3">
    <location>
        <begin position="1"/>
        <end position="29"/>
    </location>
</feature>
<feature type="chain" id="PRO_5008718823" evidence="3">
    <location>
        <begin position="30"/>
        <end position="292"/>
    </location>
</feature>
<feature type="region of interest" description="Disordered" evidence="1">
    <location>
        <begin position="170"/>
        <end position="258"/>
    </location>
</feature>
<protein>
    <submittedName>
        <fullName evidence="4">LPXTG-motif cell wall anchor domain-containing protein</fullName>
    </submittedName>
</protein>
<evidence type="ECO:0000313" key="4">
    <source>
        <dbReference type="EMBL" id="SCG57935.1"/>
    </source>
</evidence>